<feature type="coiled-coil region" evidence="2">
    <location>
        <begin position="177"/>
        <end position="204"/>
    </location>
</feature>
<dbReference type="AlphaFoldDB" id="G9MT75"/>
<dbReference type="PANTHER" id="PTHR40619">
    <property type="entry name" value="FUNGAL STAND N-TERMINAL GOODBYE DOMAIN-CONTAINING PROTEIN"/>
    <property type="match status" value="1"/>
</dbReference>
<keyword evidence="2" id="KW-0175">Coiled coil</keyword>
<feature type="domain" description="Nephrocystin 3-like N-terminal" evidence="3">
    <location>
        <begin position="469"/>
        <end position="648"/>
    </location>
</feature>
<dbReference type="PANTHER" id="PTHR40619:SF3">
    <property type="entry name" value="FUNGAL STAND N-TERMINAL GOODBYE DOMAIN-CONTAINING PROTEIN"/>
    <property type="match status" value="1"/>
</dbReference>
<gene>
    <name evidence="4" type="ORF">TRIVIDRAFT_209310</name>
</gene>
<evidence type="ECO:0000313" key="4">
    <source>
        <dbReference type="EMBL" id="EHK23117.1"/>
    </source>
</evidence>
<dbReference type="Pfam" id="PF24883">
    <property type="entry name" value="NPHP3_N"/>
    <property type="match status" value="1"/>
</dbReference>
<comment type="caution">
    <text evidence="4">The sequence shown here is derived from an EMBL/GenBank/DDBJ whole genome shotgun (WGS) entry which is preliminary data.</text>
</comment>
<dbReference type="OrthoDB" id="5419927at2759"/>
<name>G9MT75_HYPVG</name>
<dbReference type="eggNOG" id="ENOG502SHRF">
    <property type="taxonomic scope" value="Eukaryota"/>
</dbReference>
<organism evidence="4 5">
    <name type="scientific">Hypocrea virens (strain Gv29-8 / FGSC 10586)</name>
    <name type="common">Gliocladium virens</name>
    <name type="synonym">Trichoderma virens</name>
    <dbReference type="NCBI Taxonomy" id="413071"/>
    <lineage>
        <taxon>Eukaryota</taxon>
        <taxon>Fungi</taxon>
        <taxon>Dikarya</taxon>
        <taxon>Ascomycota</taxon>
        <taxon>Pezizomycotina</taxon>
        <taxon>Sordariomycetes</taxon>
        <taxon>Hypocreomycetidae</taxon>
        <taxon>Hypocreales</taxon>
        <taxon>Hypocreaceae</taxon>
        <taxon>Trichoderma</taxon>
    </lineage>
</organism>
<dbReference type="HOGENOM" id="CLU_016969_0_0_1"/>
<dbReference type="InParanoid" id="G9MT75"/>
<evidence type="ECO:0000256" key="1">
    <source>
        <dbReference type="ARBA" id="ARBA00022737"/>
    </source>
</evidence>
<sequence>MADRLLAAQELRKIQPCLDFNETRLPEYHEAFANPQVRFNTALGLYAPLPKDGNMSQAVLADNQKQLQLLPEQSTNPSSNPPRRPFWDEMLLQAMAKLKSIRDEPVGLVGTPNSIRAAAGWPEIVNTLEVARAKYYNYSGFIGFWKKTGHKFADHANEGKTLFSLLPDSEYTSVIHSKRTAEIREEVEETLRQMREKLSDVERVVALCADDDDHIILVAMNVLVSVLQALEDIVLYYSSKRGLRVTATVLWKKDEYKADLSECLAGINSSSKRLIEEANLTHIRVTRSVNIKMSEGLEKLKKLQLGQLKVAREQKRLADKQSEMAISGRKIARRQEKLATDLSREAASNQRNAIANERNAAANMANAIISATALNSFLKLSEEYFVAKSDLERAQHLNAKLMVKNERLSSALREERSRSRGRHPLLSPAPISLDQLLQIINVPDSGEETDITNISDSAVHVNRRDQGRAEQLINYPQFQQWVVQTRSTELLVHGHMKPSRTSVSALSLFSAAIVRSLRRDQRFCTLAFFCSEHKDDRDPLVGGMGIIKSLIVQLLNQYHFDGADLGFAIRDVNLDALEDDVEQLCRLFVGLVRRVQSKVTLICVLDSVNAYDDPDFMQELEVERVLYEVLSLTRDIKVQTHTKVLLTSPTDTATIWEGFDERDVVSMAGRPKGGKHFDDGRLAQQLEGIFIG</sequence>
<keyword evidence="1" id="KW-0677">Repeat</keyword>
<reference evidence="4 5" key="1">
    <citation type="journal article" date="2011" name="Genome Biol.">
        <title>Comparative genome sequence analysis underscores mycoparasitism as the ancestral life style of Trichoderma.</title>
        <authorList>
            <person name="Kubicek C.P."/>
            <person name="Herrera-Estrella A."/>
            <person name="Seidl-Seiboth V."/>
            <person name="Martinez D.A."/>
            <person name="Druzhinina I.S."/>
            <person name="Thon M."/>
            <person name="Zeilinger S."/>
            <person name="Casas-Flores S."/>
            <person name="Horwitz B.A."/>
            <person name="Mukherjee P.K."/>
            <person name="Mukherjee M."/>
            <person name="Kredics L."/>
            <person name="Alcaraz L.D."/>
            <person name="Aerts A."/>
            <person name="Antal Z."/>
            <person name="Atanasova L."/>
            <person name="Cervantes-Badillo M.G."/>
            <person name="Challacombe J."/>
            <person name="Chertkov O."/>
            <person name="McCluskey K."/>
            <person name="Coulpier F."/>
            <person name="Deshpande N."/>
            <person name="von Doehren H."/>
            <person name="Ebbole D.J."/>
            <person name="Esquivel-Naranjo E.U."/>
            <person name="Fekete E."/>
            <person name="Flipphi M."/>
            <person name="Glaser F."/>
            <person name="Gomez-Rodriguez E.Y."/>
            <person name="Gruber S."/>
            <person name="Han C."/>
            <person name="Henrissat B."/>
            <person name="Hermosa R."/>
            <person name="Hernandez-Onate M."/>
            <person name="Karaffa L."/>
            <person name="Kosti I."/>
            <person name="Le Crom S."/>
            <person name="Lindquist E."/>
            <person name="Lucas S."/>
            <person name="Luebeck M."/>
            <person name="Luebeck P.S."/>
            <person name="Margeot A."/>
            <person name="Metz B."/>
            <person name="Misra M."/>
            <person name="Nevalainen H."/>
            <person name="Omann M."/>
            <person name="Packer N."/>
            <person name="Perrone G."/>
            <person name="Uresti-Rivera E.E."/>
            <person name="Salamov A."/>
            <person name="Schmoll M."/>
            <person name="Seiboth B."/>
            <person name="Shapiro H."/>
            <person name="Sukno S."/>
            <person name="Tamayo-Ramos J.A."/>
            <person name="Tisch D."/>
            <person name="Wiest A."/>
            <person name="Wilkinson H.H."/>
            <person name="Zhang M."/>
            <person name="Coutinho P.M."/>
            <person name="Kenerley C.M."/>
            <person name="Monte E."/>
            <person name="Baker S.E."/>
            <person name="Grigoriev I.V."/>
        </authorList>
    </citation>
    <scope>NUCLEOTIDE SEQUENCE [LARGE SCALE GENOMIC DNA]</scope>
    <source>
        <strain evidence="5">Gv29-8 / FGSC 10586</strain>
    </source>
</reference>
<dbReference type="GeneID" id="25790503"/>
<dbReference type="OMA" id="AAGWPEI"/>
<dbReference type="VEuPathDB" id="FungiDB:TRIVIDRAFT_209310"/>
<evidence type="ECO:0000313" key="5">
    <source>
        <dbReference type="Proteomes" id="UP000007115"/>
    </source>
</evidence>
<evidence type="ECO:0000256" key="2">
    <source>
        <dbReference type="SAM" id="Coils"/>
    </source>
</evidence>
<dbReference type="InterPro" id="IPR056884">
    <property type="entry name" value="NPHP3-like_N"/>
</dbReference>
<accession>G9MT75</accession>
<proteinExistence type="predicted"/>
<keyword evidence="5" id="KW-1185">Reference proteome</keyword>
<dbReference type="STRING" id="413071.G9MT75"/>
<dbReference type="EMBL" id="ABDF02000006">
    <property type="protein sequence ID" value="EHK23117.1"/>
    <property type="molecule type" value="Genomic_DNA"/>
</dbReference>
<protein>
    <recommendedName>
        <fullName evidence="3">Nephrocystin 3-like N-terminal domain-containing protein</fullName>
    </recommendedName>
</protein>
<dbReference type="Proteomes" id="UP000007115">
    <property type="component" value="Unassembled WGS sequence"/>
</dbReference>
<dbReference type="RefSeq" id="XP_013957314.1">
    <property type="nucleotide sequence ID" value="XM_014101839.1"/>
</dbReference>
<evidence type="ECO:0000259" key="3">
    <source>
        <dbReference type="Pfam" id="PF24883"/>
    </source>
</evidence>